<dbReference type="InterPro" id="IPR053030">
    <property type="entry name" value="Ribosomal_biogenesis_FAF1-like"/>
</dbReference>
<feature type="region of interest" description="Disordered" evidence="1">
    <location>
        <begin position="100"/>
        <end position="147"/>
    </location>
</feature>
<sequence>MALLLGKRKRRTQVQEQESGDATKVEETYSSGNEDIQTVFRRAFEARFKPLEERRVVNEESNELFSEGEEQDDESEWGGLESEDDRGRIQVIEYSAITEKSDEDELLKQDMKAFMSSKPPSNAKKDSSSSKTKSTEADSDDEAEVTNLKNDLALQRLLRESHLLEASSGSDLSGHRRHKAIDLRLASLGAKKPALQQDKMPMAHRKGIIAKAQAREGKRRREAQENGIILEKAVKAKKKMEGKRERGIGAPGVGSFRGGTLVLSRRDVASIRGPRGTVNNNGKLRR</sequence>
<feature type="compositionally biased region" description="Basic residues" evidence="1">
    <location>
        <begin position="1"/>
        <end position="12"/>
    </location>
</feature>
<feature type="compositionally biased region" description="Basic and acidic residues" evidence="1">
    <location>
        <begin position="123"/>
        <end position="136"/>
    </location>
</feature>
<feature type="compositionally biased region" description="Acidic residues" evidence="1">
    <location>
        <begin position="60"/>
        <end position="84"/>
    </location>
</feature>
<dbReference type="PANTHER" id="PTHR28096:SF1">
    <property type="entry name" value="PROTEIN FAF1"/>
    <property type="match status" value="1"/>
</dbReference>
<feature type="region of interest" description="Disordered" evidence="1">
    <location>
        <begin position="1"/>
        <end position="31"/>
    </location>
</feature>
<evidence type="ECO:0000313" key="2">
    <source>
        <dbReference type="EMBL" id="KAF2238633.1"/>
    </source>
</evidence>
<dbReference type="Proteomes" id="UP000800092">
    <property type="component" value="Unassembled WGS sequence"/>
</dbReference>
<dbReference type="AlphaFoldDB" id="A0A6A6HM63"/>
<dbReference type="InterPro" id="IPR027973">
    <property type="entry name" value="FSAF1-like"/>
</dbReference>
<organism evidence="2 3">
    <name type="scientific">Viridothelium virens</name>
    <name type="common">Speckled blister lichen</name>
    <name type="synonym">Trypethelium virens</name>
    <dbReference type="NCBI Taxonomy" id="1048519"/>
    <lineage>
        <taxon>Eukaryota</taxon>
        <taxon>Fungi</taxon>
        <taxon>Dikarya</taxon>
        <taxon>Ascomycota</taxon>
        <taxon>Pezizomycotina</taxon>
        <taxon>Dothideomycetes</taxon>
        <taxon>Dothideomycetes incertae sedis</taxon>
        <taxon>Trypetheliales</taxon>
        <taxon>Trypetheliaceae</taxon>
        <taxon>Viridothelium</taxon>
    </lineage>
</organism>
<dbReference type="OrthoDB" id="5556956at2759"/>
<evidence type="ECO:0000256" key="1">
    <source>
        <dbReference type="SAM" id="MobiDB-lite"/>
    </source>
</evidence>
<dbReference type="GO" id="GO:0000462">
    <property type="term" value="P:maturation of SSU-rRNA from tricistronic rRNA transcript (SSU-rRNA, 5.8S rRNA, LSU-rRNA)"/>
    <property type="evidence" value="ECO:0007669"/>
    <property type="project" value="TreeGrafter"/>
</dbReference>
<dbReference type="PANTHER" id="PTHR28096">
    <property type="entry name" value="PROTEIN FAF1"/>
    <property type="match status" value="1"/>
</dbReference>
<reference evidence="2" key="1">
    <citation type="journal article" date="2020" name="Stud. Mycol.">
        <title>101 Dothideomycetes genomes: a test case for predicting lifestyles and emergence of pathogens.</title>
        <authorList>
            <person name="Haridas S."/>
            <person name="Albert R."/>
            <person name="Binder M."/>
            <person name="Bloem J."/>
            <person name="Labutti K."/>
            <person name="Salamov A."/>
            <person name="Andreopoulos B."/>
            <person name="Baker S."/>
            <person name="Barry K."/>
            <person name="Bills G."/>
            <person name="Bluhm B."/>
            <person name="Cannon C."/>
            <person name="Castanera R."/>
            <person name="Culley D."/>
            <person name="Daum C."/>
            <person name="Ezra D."/>
            <person name="Gonzalez J."/>
            <person name="Henrissat B."/>
            <person name="Kuo A."/>
            <person name="Liang C."/>
            <person name="Lipzen A."/>
            <person name="Lutzoni F."/>
            <person name="Magnuson J."/>
            <person name="Mondo S."/>
            <person name="Nolan M."/>
            <person name="Ohm R."/>
            <person name="Pangilinan J."/>
            <person name="Park H.-J."/>
            <person name="Ramirez L."/>
            <person name="Alfaro M."/>
            <person name="Sun H."/>
            <person name="Tritt A."/>
            <person name="Yoshinaga Y."/>
            <person name="Zwiers L.-H."/>
            <person name="Turgeon B."/>
            <person name="Goodwin S."/>
            <person name="Spatafora J."/>
            <person name="Crous P."/>
            <person name="Grigoriev I."/>
        </authorList>
    </citation>
    <scope>NUCLEOTIDE SEQUENCE</scope>
    <source>
        <strain evidence="2">Tuck. ex Michener</strain>
    </source>
</reference>
<dbReference type="GO" id="GO:0005730">
    <property type="term" value="C:nucleolus"/>
    <property type="evidence" value="ECO:0007669"/>
    <property type="project" value="TreeGrafter"/>
</dbReference>
<accession>A0A6A6HM63</accession>
<evidence type="ECO:0000313" key="3">
    <source>
        <dbReference type="Proteomes" id="UP000800092"/>
    </source>
</evidence>
<dbReference type="Pfam" id="PF15375">
    <property type="entry name" value="FSAF1"/>
    <property type="match status" value="1"/>
</dbReference>
<feature type="region of interest" description="Disordered" evidence="1">
    <location>
        <begin position="56"/>
        <end position="88"/>
    </location>
</feature>
<gene>
    <name evidence="2" type="ORF">EV356DRAFT_529085</name>
</gene>
<protein>
    <submittedName>
        <fullName evidence="2">Uncharacterized protein</fullName>
    </submittedName>
</protein>
<proteinExistence type="predicted"/>
<name>A0A6A6HM63_VIRVR</name>
<dbReference type="EMBL" id="ML991775">
    <property type="protein sequence ID" value="KAF2238633.1"/>
    <property type="molecule type" value="Genomic_DNA"/>
</dbReference>
<keyword evidence="3" id="KW-1185">Reference proteome</keyword>